<gene>
    <name evidence="2" type="ORF">FUSPEROL_00172</name>
</gene>
<evidence type="ECO:0000313" key="2">
    <source>
        <dbReference type="EMBL" id="EFE87881.1"/>
    </source>
</evidence>
<proteinExistence type="predicted"/>
<dbReference type="Gene3D" id="3.90.1010.20">
    <property type="match status" value="1"/>
</dbReference>
<dbReference type="GO" id="GO:0016020">
    <property type="term" value="C:membrane"/>
    <property type="evidence" value="ECO:0007669"/>
    <property type="project" value="InterPro"/>
</dbReference>
<comment type="caution">
    <text evidence="2">The sequence shown here is derived from an EMBL/GenBank/DDBJ whole genome shotgun (WGS) entry which is preliminary data.</text>
</comment>
<dbReference type="GO" id="GO:0010181">
    <property type="term" value="F:FMN binding"/>
    <property type="evidence" value="ECO:0007669"/>
    <property type="project" value="InterPro"/>
</dbReference>
<feature type="domain" description="FMN-binding" evidence="1">
    <location>
        <begin position="2"/>
        <end position="26"/>
    </location>
</feature>
<sequence length="30" mass="3262">PNEVDAVSGATVSNKEFKEAVWDALEKAKK</sequence>
<dbReference type="GeneID" id="78420779"/>
<dbReference type="Pfam" id="PF04205">
    <property type="entry name" value="FMN_bind"/>
    <property type="match status" value="1"/>
</dbReference>
<name>D4CS14_9FUSO</name>
<protein>
    <recommendedName>
        <fullName evidence="1">FMN-binding domain-containing protein</fullName>
    </recommendedName>
</protein>
<dbReference type="AlphaFoldDB" id="D4CS14"/>
<evidence type="ECO:0000313" key="3">
    <source>
        <dbReference type="Proteomes" id="UP000003748"/>
    </source>
</evidence>
<dbReference type="Proteomes" id="UP000003748">
    <property type="component" value="Unassembled WGS sequence"/>
</dbReference>
<evidence type="ECO:0000259" key="1">
    <source>
        <dbReference type="Pfam" id="PF04205"/>
    </source>
</evidence>
<dbReference type="eggNOG" id="COG4939">
    <property type="taxonomic scope" value="Bacteria"/>
</dbReference>
<accession>D4CS14</accession>
<dbReference type="OrthoDB" id="90011at2"/>
<organism evidence="2 3">
    <name type="scientific">Fusobacterium periodonticum ATCC 33693</name>
    <dbReference type="NCBI Taxonomy" id="546275"/>
    <lineage>
        <taxon>Bacteria</taxon>
        <taxon>Fusobacteriati</taxon>
        <taxon>Fusobacteriota</taxon>
        <taxon>Fusobacteriia</taxon>
        <taxon>Fusobacteriales</taxon>
        <taxon>Fusobacteriaceae</taxon>
        <taxon>Fusobacterium</taxon>
    </lineage>
</organism>
<dbReference type="InterPro" id="IPR007329">
    <property type="entry name" value="FMN-bd"/>
</dbReference>
<dbReference type="RefSeq" id="WP_005970685.1">
    <property type="nucleotide sequence ID" value="NZ_GG665892.1"/>
</dbReference>
<dbReference type="EMBL" id="ACJY01000023">
    <property type="protein sequence ID" value="EFE87881.1"/>
    <property type="molecule type" value="Genomic_DNA"/>
</dbReference>
<feature type="non-terminal residue" evidence="2">
    <location>
        <position position="1"/>
    </location>
</feature>
<reference evidence="2 3" key="1">
    <citation type="submission" date="2010-02" db="EMBL/GenBank/DDBJ databases">
        <authorList>
            <person name="Weinstock G."/>
            <person name="Sodergren E."/>
            <person name="Clifton S."/>
            <person name="Fulton L."/>
            <person name="Fulton B."/>
            <person name="Courtney L."/>
            <person name="Fronick C."/>
            <person name="Harrison M."/>
            <person name="Strong C."/>
            <person name="Farmer C."/>
            <person name="Delahaunty K."/>
            <person name="Markovic C."/>
            <person name="Hall O."/>
            <person name="Minx P."/>
            <person name="Tomlinson C."/>
            <person name="Mitreva M."/>
            <person name="Nelson J."/>
            <person name="Hou S."/>
            <person name="Wollam A."/>
            <person name="Pepin K.H."/>
            <person name="Johnson M."/>
            <person name="Bhonagiri V."/>
            <person name="Zhang X."/>
            <person name="Suruliraj S."/>
            <person name="Warren W."/>
            <person name="Chinwalla A."/>
            <person name="Mardis E.R."/>
            <person name="Wilson R.K."/>
        </authorList>
    </citation>
    <scope>NUCLEOTIDE SEQUENCE [LARGE SCALE GENOMIC DNA]</scope>
    <source>
        <strain evidence="2 3">ATCC 33693</strain>
    </source>
</reference>
<dbReference type="HOGENOM" id="CLU_220763_0_0_0"/>